<evidence type="ECO:0000313" key="3">
    <source>
        <dbReference type="Proteomes" id="UP001175001"/>
    </source>
</evidence>
<comment type="caution">
    <text evidence="2">The sequence shown here is derived from an EMBL/GenBank/DDBJ whole genome shotgun (WGS) entry which is preliminary data.</text>
</comment>
<name>A0AA39XRU8_9PEZI</name>
<keyword evidence="1" id="KW-1133">Transmembrane helix</keyword>
<dbReference type="InterPro" id="IPR019182">
    <property type="entry name" value="Cytochrome_b-c1_su10_fun"/>
</dbReference>
<reference evidence="2" key="1">
    <citation type="submission" date="2023-06" db="EMBL/GenBank/DDBJ databases">
        <title>Multi-omics analyses reveal the molecular pathogenesis toolkit of Lasiodiplodia hormozganensis, a cross-kingdom pathogen.</title>
        <authorList>
            <person name="Felix C."/>
            <person name="Meneses R."/>
            <person name="Goncalves M.F.M."/>
            <person name="Tilleman L."/>
            <person name="Duarte A.S."/>
            <person name="Jorrin-Novo J.V."/>
            <person name="Van De Peer Y."/>
            <person name="Deforce D."/>
            <person name="Van Nieuwerburgh F."/>
            <person name="Esteves A.C."/>
            <person name="Alves A."/>
        </authorList>
    </citation>
    <scope>NUCLEOTIDE SEQUENCE</scope>
    <source>
        <strain evidence="2">CBS 339.90</strain>
    </source>
</reference>
<dbReference type="Pfam" id="PF09796">
    <property type="entry name" value="QCR10"/>
    <property type="match status" value="1"/>
</dbReference>
<protein>
    <recommendedName>
        <fullName evidence="4">Cytochrome b-c1 complex subunit 10</fullName>
    </recommendedName>
</protein>
<dbReference type="Proteomes" id="UP001175001">
    <property type="component" value="Unassembled WGS sequence"/>
</dbReference>
<keyword evidence="1" id="KW-0812">Transmembrane</keyword>
<evidence type="ECO:0008006" key="4">
    <source>
        <dbReference type="Google" id="ProtNLM"/>
    </source>
</evidence>
<feature type="transmembrane region" description="Helical" evidence="1">
    <location>
        <begin position="52"/>
        <end position="74"/>
    </location>
</feature>
<sequence>MLARGNLLAKSARSVAPVTARRGYKTYQSKFGPKYSTAPHFHGISLSSATKIGTTVAGFGAAAGVFAIFFFAEVPRVREDIMKKVPILGSFFDVKIAPEDNPF</sequence>
<dbReference type="GO" id="GO:0006122">
    <property type="term" value="P:mitochondrial electron transport, ubiquinol to cytochrome c"/>
    <property type="evidence" value="ECO:0007669"/>
    <property type="project" value="InterPro"/>
</dbReference>
<dbReference type="GO" id="GO:0005739">
    <property type="term" value="C:mitochondrion"/>
    <property type="evidence" value="ECO:0007669"/>
    <property type="project" value="GOC"/>
</dbReference>
<keyword evidence="1" id="KW-0472">Membrane</keyword>
<evidence type="ECO:0000313" key="2">
    <source>
        <dbReference type="EMBL" id="KAK0637980.1"/>
    </source>
</evidence>
<organism evidence="2 3">
    <name type="scientific">Lasiodiplodia hormozganensis</name>
    <dbReference type="NCBI Taxonomy" id="869390"/>
    <lineage>
        <taxon>Eukaryota</taxon>
        <taxon>Fungi</taxon>
        <taxon>Dikarya</taxon>
        <taxon>Ascomycota</taxon>
        <taxon>Pezizomycotina</taxon>
        <taxon>Dothideomycetes</taxon>
        <taxon>Dothideomycetes incertae sedis</taxon>
        <taxon>Botryosphaeriales</taxon>
        <taxon>Botryosphaeriaceae</taxon>
        <taxon>Lasiodiplodia</taxon>
    </lineage>
</organism>
<evidence type="ECO:0000256" key="1">
    <source>
        <dbReference type="SAM" id="Phobius"/>
    </source>
</evidence>
<proteinExistence type="predicted"/>
<accession>A0AA39XRU8</accession>
<dbReference type="AlphaFoldDB" id="A0AA39XRU8"/>
<dbReference type="PANTHER" id="PTHR28254">
    <property type="entry name" value="CYTOCHROME B-C1 COMPLEX SUBUNIT 10"/>
    <property type="match status" value="1"/>
</dbReference>
<dbReference type="PANTHER" id="PTHR28254:SF1">
    <property type="entry name" value="CYTOCHROME B-C1 COMPLEX SUBUNIT 10, MITOCHONDRIAL"/>
    <property type="match status" value="1"/>
</dbReference>
<gene>
    <name evidence="2" type="ORF">DIS24_g10293</name>
</gene>
<keyword evidence="3" id="KW-1185">Reference proteome</keyword>
<dbReference type="EMBL" id="JAUJDW010000106">
    <property type="protein sequence ID" value="KAK0637980.1"/>
    <property type="molecule type" value="Genomic_DNA"/>
</dbReference>